<dbReference type="Proteomes" id="UP001060895">
    <property type="component" value="Unassembled WGS sequence"/>
</dbReference>
<dbReference type="InterPro" id="IPR036113">
    <property type="entry name" value="Asp/Glu-ADT_sf_sub_c"/>
</dbReference>
<name>A0ABQ0P8C2_9PROT</name>
<dbReference type="PANTHER" id="PTHR15004">
    <property type="entry name" value="GLUTAMYL-TRNA(GLN) AMIDOTRANSFERASE SUBUNIT C, MITOCHONDRIAL"/>
    <property type="match status" value="1"/>
</dbReference>
<dbReference type="NCBIfam" id="TIGR00135">
    <property type="entry name" value="gatC"/>
    <property type="match status" value="1"/>
</dbReference>
<accession>A0ABQ0P8C2</accession>
<keyword evidence="3" id="KW-1185">Reference proteome</keyword>
<evidence type="ECO:0000313" key="3">
    <source>
        <dbReference type="Proteomes" id="UP001060895"/>
    </source>
</evidence>
<comment type="caution">
    <text evidence="2">The sequence shown here is derived from an EMBL/GenBank/DDBJ whole genome shotgun (WGS) entry which is preliminary data.</text>
</comment>
<sequence>MLNRGMVWGYGPRDILTRRIFPPDDNGKLCFMSLDPATVRRIARLARIGIDESDLPALQRELNGILGWIEQLNEVDVDNVEPMVGTGHAALRMREDVVTDGDAREAVLSNAPDAAGPYYTVPKVVE</sequence>
<comment type="catalytic activity">
    <reaction evidence="1">
        <text>L-glutamyl-tRNA(Gln) + L-glutamine + ATP + H2O = L-glutaminyl-tRNA(Gln) + L-glutamate + ADP + phosphate + H(+)</text>
        <dbReference type="Rhea" id="RHEA:17521"/>
        <dbReference type="Rhea" id="RHEA-COMP:9681"/>
        <dbReference type="Rhea" id="RHEA-COMP:9684"/>
        <dbReference type="ChEBI" id="CHEBI:15377"/>
        <dbReference type="ChEBI" id="CHEBI:15378"/>
        <dbReference type="ChEBI" id="CHEBI:29985"/>
        <dbReference type="ChEBI" id="CHEBI:30616"/>
        <dbReference type="ChEBI" id="CHEBI:43474"/>
        <dbReference type="ChEBI" id="CHEBI:58359"/>
        <dbReference type="ChEBI" id="CHEBI:78520"/>
        <dbReference type="ChEBI" id="CHEBI:78521"/>
        <dbReference type="ChEBI" id="CHEBI:456216"/>
    </reaction>
</comment>
<comment type="similarity">
    <text evidence="1">Belongs to the GatC family.</text>
</comment>
<dbReference type="EMBL" id="BAQP01000177">
    <property type="protein sequence ID" value="GBQ26482.1"/>
    <property type="molecule type" value="Genomic_DNA"/>
</dbReference>
<organism evidence="2 3">
    <name type="scientific">Gluconacetobacter sacchari DSM 12717</name>
    <dbReference type="NCBI Taxonomy" id="1307940"/>
    <lineage>
        <taxon>Bacteria</taxon>
        <taxon>Pseudomonadati</taxon>
        <taxon>Pseudomonadota</taxon>
        <taxon>Alphaproteobacteria</taxon>
        <taxon>Acetobacterales</taxon>
        <taxon>Acetobacteraceae</taxon>
        <taxon>Gluconacetobacter</taxon>
    </lineage>
</organism>
<dbReference type="Pfam" id="PF02686">
    <property type="entry name" value="GatC"/>
    <property type="match status" value="1"/>
</dbReference>
<comment type="function">
    <text evidence="1">Allows the formation of correctly charged Asn-tRNA(Asn) or Gln-tRNA(Gln) through the transamidation of misacylated Asp-tRNA(Asn) or Glu-tRNA(Gln) in organisms which lack either or both of asparaginyl-tRNA or glutaminyl-tRNA synthetases. The reaction takes place in the presence of glutamine and ATP through an activated phospho-Asp-tRNA(Asn) or phospho-Glu-tRNA(Gln).</text>
</comment>
<dbReference type="HAMAP" id="MF_00122">
    <property type="entry name" value="GatC"/>
    <property type="match status" value="1"/>
</dbReference>
<protein>
    <recommendedName>
        <fullName evidence="1">Aspartyl/glutamyl-tRNA(Asn/Gln) amidotransferase subunit C</fullName>
        <shortName evidence="1">Asp/Glu-ADT subunit C</shortName>
        <ecNumber evidence="1">6.3.5.-</ecNumber>
    </recommendedName>
</protein>
<keyword evidence="1" id="KW-0436">Ligase</keyword>
<keyword evidence="1" id="KW-0547">Nucleotide-binding</keyword>
<proteinExistence type="inferred from homology"/>
<dbReference type="Gene3D" id="1.10.20.60">
    <property type="entry name" value="Glu-tRNAGln amidotransferase C subunit, N-terminal domain"/>
    <property type="match status" value="1"/>
</dbReference>
<comment type="subunit">
    <text evidence="1">Heterotrimer of A, B and C subunits.</text>
</comment>
<reference evidence="2" key="1">
    <citation type="submission" date="2013-04" db="EMBL/GenBank/DDBJ databases">
        <title>The genome sequencing project of 58 acetic acid bacteria.</title>
        <authorList>
            <person name="Okamoto-Kainuma A."/>
            <person name="Ishikawa M."/>
            <person name="Umino S."/>
            <person name="Koizumi Y."/>
            <person name="Shiwa Y."/>
            <person name="Yoshikawa H."/>
            <person name="Matsutani M."/>
            <person name="Matsushita K."/>
        </authorList>
    </citation>
    <scope>NUCLEOTIDE SEQUENCE</scope>
    <source>
        <strain evidence="2">DSM 12717</strain>
    </source>
</reference>
<comment type="catalytic activity">
    <reaction evidence="1">
        <text>L-aspartyl-tRNA(Asn) + L-glutamine + ATP + H2O = L-asparaginyl-tRNA(Asn) + L-glutamate + ADP + phosphate + 2 H(+)</text>
        <dbReference type="Rhea" id="RHEA:14513"/>
        <dbReference type="Rhea" id="RHEA-COMP:9674"/>
        <dbReference type="Rhea" id="RHEA-COMP:9677"/>
        <dbReference type="ChEBI" id="CHEBI:15377"/>
        <dbReference type="ChEBI" id="CHEBI:15378"/>
        <dbReference type="ChEBI" id="CHEBI:29985"/>
        <dbReference type="ChEBI" id="CHEBI:30616"/>
        <dbReference type="ChEBI" id="CHEBI:43474"/>
        <dbReference type="ChEBI" id="CHEBI:58359"/>
        <dbReference type="ChEBI" id="CHEBI:78515"/>
        <dbReference type="ChEBI" id="CHEBI:78516"/>
        <dbReference type="ChEBI" id="CHEBI:456216"/>
    </reaction>
</comment>
<dbReference type="SUPFAM" id="SSF141000">
    <property type="entry name" value="Glu-tRNAGln amidotransferase C subunit"/>
    <property type="match status" value="1"/>
</dbReference>
<keyword evidence="1" id="KW-0648">Protein biosynthesis</keyword>
<dbReference type="InterPro" id="IPR003837">
    <property type="entry name" value="GatC"/>
</dbReference>
<evidence type="ECO:0000256" key="1">
    <source>
        <dbReference type="HAMAP-Rule" id="MF_00122"/>
    </source>
</evidence>
<dbReference type="PANTHER" id="PTHR15004:SF0">
    <property type="entry name" value="GLUTAMYL-TRNA(GLN) AMIDOTRANSFERASE SUBUNIT C, MITOCHONDRIAL"/>
    <property type="match status" value="1"/>
</dbReference>
<gene>
    <name evidence="1" type="primary">gatC</name>
    <name evidence="2" type="ORF">AA12717_2377</name>
</gene>
<evidence type="ECO:0000313" key="2">
    <source>
        <dbReference type="EMBL" id="GBQ26482.1"/>
    </source>
</evidence>
<keyword evidence="1" id="KW-0067">ATP-binding</keyword>
<dbReference type="EC" id="6.3.5.-" evidence="1"/>